<evidence type="ECO:0000256" key="1">
    <source>
        <dbReference type="SAM" id="Phobius"/>
    </source>
</evidence>
<evidence type="ECO:0000313" key="3">
    <source>
        <dbReference type="Proteomes" id="UP000004198"/>
    </source>
</evidence>
<proteinExistence type="predicted"/>
<name>C6PXB6_9CLOT</name>
<protein>
    <submittedName>
        <fullName evidence="2">C_GCAxxG_C_C family protein</fullName>
    </submittedName>
</protein>
<keyword evidence="1" id="KW-0812">Transmembrane</keyword>
<keyword evidence="3" id="KW-1185">Reference proteome</keyword>
<dbReference type="STRING" id="536227.Ccar_12085"/>
<feature type="transmembrane region" description="Helical" evidence="1">
    <location>
        <begin position="66"/>
        <end position="87"/>
    </location>
</feature>
<keyword evidence="1" id="KW-1133">Transmembrane helix</keyword>
<dbReference type="SUPFAM" id="SSF48695">
    <property type="entry name" value="Multiheme cytochromes"/>
    <property type="match status" value="1"/>
</dbReference>
<dbReference type="EMBL" id="ACVI01000064">
    <property type="protein sequence ID" value="EET86105.1"/>
    <property type="molecule type" value="Genomic_DNA"/>
</dbReference>
<gene>
    <name evidence="2" type="ORF">CcarbDRAFT_3433</name>
</gene>
<dbReference type="eggNOG" id="ENOG5033D30">
    <property type="taxonomic scope" value="Bacteria"/>
</dbReference>
<dbReference type="NCBIfam" id="TIGR01909">
    <property type="entry name" value="C_GCAxxG_C_C"/>
    <property type="match status" value="1"/>
</dbReference>
<accession>C6PXB6</accession>
<keyword evidence="1" id="KW-0472">Membrane</keyword>
<comment type="caution">
    <text evidence="2">The sequence shown here is derived from an EMBL/GenBank/DDBJ whole genome shotgun (WGS) entry which is preliminary data.</text>
</comment>
<dbReference type="Proteomes" id="UP000004198">
    <property type="component" value="Unassembled WGS sequence"/>
</dbReference>
<organism evidence="2 3">
    <name type="scientific">Clostridium carboxidivorans P7</name>
    <dbReference type="NCBI Taxonomy" id="536227"/>
    <lineage>
        <taxon>Bacteria</taxon>
        <taxon>Bacillati</taxon>
        <taxon>Bacillota</taxon>
        <taxon>Clostridia</taxon>
        <taxon>Eubacteriales</taxon>
        <taxon>Clostridiaceae</taxon>
        <taxon>Clostridium</taxon>
    </lineage>
</organism>
<evidence type="ECO:0000313" key="2">
    <source>
        <dbReference type="EMBL" id="EET86105.1"/>
    </source>
</evidence>
<sequence length="144" mass="15936">MIKWVNSKIIGKVIISKYCILKGVVNMTKASEYHKQGFTCGEAMIKKYNEEHNTNIPVSLGSSMGIGYTIGSLCGAVGGAATVIGFLKGRESNHEVNEARKYTKELMINIKEKYGTELCRDLKKSGISCAEIIDYTYETLNKIL</sequence>
<dbReference type="Pfam" id="PF09719">
    <property type="entry name" value="C_GCAxxG_C_C"/>
    <property type="match status" value="1"/>
</dbReference>
<dbReference type="InterPro" id="IPR036280">
    <property type="entry name" value="Multihaem_cyt_sf"/>
</dbReference>
<dbReference type="InterPro" id="IPR010181">
    <property type="entry name" value="CGCAxxGCC_motif"/>
</dbReference>
<reference evidence="2 3" key="1">
    <citation type="submission" date="2009-06" db="EMBL/GenBank/DDBJ databases">
        <title>The draft genome of Clostridium carboxidivorans P7.</title>
        <authorList>
            <consortium name="US DOE Joint Genome Institute (JGI-PGF)"/>
            <person name="Lucas S."/>
            <person name="Copeland A."/>
            <person name="Lapidus A."/>
            <person name="Glavina del Rio T."/>
            <person name="Tice H."/>
            <person name="Bruce D."/>
            <person name="Goodwin L."/>
            <person name="Pitluck S."/>
            <person name="Larimer F."/>
            <person name="Land M.L."/>
            <person name="Hauser L."/>
            <person name="Hemme C.L."/>
        </authorList>
    </citation>
    <scope>NUCLEOTIDE SEQUENCE [LARGE SCALE GENOMIC DNA]</scope>
    <source>
        <strain evidence="2 3">P7</strain>
    </source>
</reference>
<dbReference type="AlphaFoldDB" id="C6PXB6"/>